<evidence type="ECO:0000256" key="4">
    <source>
        <dbReference type="ARBA" id="ARBA00025429"/>
    </source>
</evidence>
<dbReference type="GO" id="GO:0009813">
    <property type="term" value="P:flavonoid biosynthetic process"/>
    <property type="evidence" value="ECO:0007669"/>
    <property type="project" value="UniProtKB-KW"/>
</dbReference>
<comment type="similarity">
    <text evidence="6">Belongs to the chalcone isomerase family.</text>
</comment>
<sequence>MYSWLSRRRLEVGVSAVECVAIWKSLGIYTDSDEKAVERFLEVFNDETFLPGASILFDLSPKGSLTVAFSKDDIISETGKAKIDNKLLAEAVLGSTTII</sequence>
<keyword evidence="2" id="KW-0413">Isomerase</keyword>
<evidence type="ECO:0000313" key="9">
    <source>
        <dbReference type="Proteomes" id="UP001642260"/>
    </source>
</evidence>
<proteinExistence type="inferred from homology"/>
<keyword evidence="9" id="KW-1185">Reference proteome</keyword>
<evidence type="ECO:0000259" key="7">
    <source>
        <dbReference type="Pfam" id="PF02431"/>
    </source>
</evidence>
<protein>
    <recommendedName>
        <fullName evidence="6">Chalcone-flavonone isomerase family protein</fullName>
    </recommendedName>
</protein>
<dbReference type="PANTHER" id="PTHR28039">
    <property type="entry name" value="CHALCONE--FLAVONONE ISOMERASE 1-RELATED"/>
    <property type="match status" value="1"/>
</dbReference>
<evidence type="ECO:0000313" key="8">
    <source>
        <dbReference type="EMBL" id="CAH8381764.1"/>
    </source>
</evidence>
<organism evidence="8 9">
    <name type="scientific">Eruca vesicaria subsp. sativa</name>
    <name type="common">Garden rocket</name>
    <name type="synonym">Eruca sativa</name>
    <dbReference type="NCBI Taxonomy" id="29727"/>
    <lineage>
        <taxon>Eukaryota</taxon>
        <taxon>Viridiplantae</taxon>
        <taxon>Streptophyta</taxon>
        <taxon>Embryophyta</taxon>
        <taxon>Tracheophyta</taxon>
        <taxon>Spermatophyta</taxon>
        <taxon>Magnoliopsida</taxon>
        <taxon>eudicotyledons</taxon>
        <taxon>Gunneridae</taxon>
        <taxon>Pentapetalae</taxon>
        <taxon>rosids</taxon>
        <taxon>malvids</taxon>
        <taxon>Brassicales</taxon>
        <taxon>Brassicaceae</taxon>
        <taxon>Brassiceae</taxon>
        <taxon>Eruca</taxon>
    </lineage>
</organism>
<reference evidence="8 9" key="1">
    <citation type="submission" date="2022-03" db="EMBL/GenBank/DDBJ databases">
        <authorList>
            <person name="Macdonald S."/>
            <person name="Ahmed S."/>
            <person name="Newling K."/>
        </authorList>
    </citation>
    <scope>NUCLEOTIDE SEQUENCE [LARGE SCALE GENOMIC DNA]</scope>
</reference>
<evidence type="ECO:0000256" key="6">
    <source>
        <dbReference type="RuleBase" id="RU361158"/>
    </source>
</evidence>
<dbReference type="InterPro" id="IPR036298">
    <property type="entry name" value="Chalcone_isomerase_sf"/>
</dbReference>
<dbReference type="InterPro" id="IPR016087">
    <property type="entry name" value="Chalcone_isomerase"/>
</dbReference>
<accession>A0ABC8LE38</accession>
<dbReference type="PANTHER" id="PTHR28039:SF8">
    <property type="entry name" value="CHALCONE--FLAVANONE ISOMERASE 1-RELATED"/>
    <property type="match status" value="1"/>
</dbReference>
<evidence type="ECO:0000256" key="2">
    <source>
        <dbReference type="ARBA" id="ARBA00023235"/>
    </source>
</evidence>
<feature type="domain" description="Chalcone isomerase" evidence="7">
    <location>
        <begin position="18"/>
        <end position="95"/>
    </location>
</feature>
<gene>
    <name evidence="8" type="ORF">ERUC_LOCUS34247</name>
</gene>
<keyword evidence="3" id="KW-0284">Flavonoid biosynthesis</keyword>
<comment type="caution">
    <text evidence="8">The sequence shown here is derived from an EMBL/GenBank/DDBJ whole genome shotgun (WGS) entry which is preliminary data.</text>
</comment>
<dbReference type="SUPFAM" id="SSF54626">
    <property type="entry name" value="Chalcone isomerase"/>
    <property type="match status" value="1"/>
</dbReference>
<dbReference type="InterPro" id="IPR044164">
    <property type="entry name" value="CFI"/>
</dbReference>
<dbReference type="InterPro" id="IPR016088">
    <property type="entry name" value="Chalcone_isomerase_3-sand"/>
</dbReference>
<dbReference type="Proteomes" id="UP001642260">
    <property type="component" value="Unassembled WGS sequence"/>
</dbReference>
<dbReference type="Gene3D" id="3.50.70.10">
    <property type="match status" value="1"/>
</dbReference>
<comment type="catalytic activity">
    <reaction evidence="5">
        <text>a chalcone = a flavanone.</text>
        <dbReference type="EC" id="5.5.1.6"/>
    </reaction>
</comment>
<dbReference type="Pfam" id="PF02431">
    <property type="entry name" value="Chalcone"/>
    <property type="match status" value="1"/>
</dbReference>
<dbReference type="AlphaFoldDB" id="A0ABC8LE38"/>
<name>A0ABC8LE38_ERUVS</name>
<comment type="pathway">
    <text evidence="1">Secondary metabolite biosynthesis; flavonoid biosynthesis.</text>
</comment>
<dbReference type="EMBL" id="CAKOAT010521821">
    <property type="protein sequence ID" value="CAH8381764.1"/>
    <property type="molecule type" value="Genomic_DNA"/>
</dbReference>
<evidence type="ECO:0000256" key="3">
    <source>
        <dbReference type="ARBA" id="ARBA00023241"/>
    </source>
</evidence>
<dbReference type="GO" id="GO:0045430">
    <property type="term" value="F:chalcone isomerase activity"/>
    <property type="evidence" value="ECO:0007669"/>
    <property type="project" value="UniProtKB-EC"/>
</dbReference>
<comment type="function">
    <text evidence="4">Catalyzes the intramolecular cyclization of bicyclic chalcones into tricyclic (S)-flavanones. Responsible for the isomerization of 4,2',4',6'-tetrahydroxychalcone (also termed chalcone) into naringenin.</text>
</comment>
<evidence type="ECO:0000256" key="1">
    <source>
        <dbReference type="ARBA" id="ARBA00004966"/>
    </source>
</evidence>
<evidence type="ECO:0000256" key="5">
    <source>
        <dbReference type="ARBA" id="ARBA00034056"/>
    </source>
</evidence>